<name>A0A399M8Z8_9PSED</name>
<feature type="transmembrane region" description="Helical" evidence="1">
    <location>
        <begin position="133"/>
        <end position="151"/>
    </location>
</feature>
<keyword evidence="1" id="KW-1133">Transmembrane helix</keyword>
<evidence type="ECO:0000313" key="2">
    <source>
        <dbReference type="EMBL" id="RII78260.1"/>
    </source>
</evidence>
<dbReference type="EMBL" id="QWLL01000017">
    <property type="protein sequence ID" value="RII78260.1"/>
    <property type="molecule type" value="Genomic_DNA"/>
</dbReference>
<proteinExistence type="predicted"/>
<keyword evidence="1" id="KW-0812">Transmembrane</keyword>
<accession>A0A399M8Z8</accession>
<dbReference type="Proteomes" id="UP000265875">
    <property type="component" value="Unassembled WGS sequence"/>
</dbReference>
<dbReference type="AlphaFoldDB" id="A0A399M8Z8"/>
<sequence>MPYGCFGNVIMIEREWIIYLSMATLVWVGLYYGIRFLKLNNHLLGYEWIVLGVSAACGILYISKLAPQVITVWPFLDLFSKLFGVTIIGALGVMRVTNRFELSMRQELVIFSAGLLISYVFMISSTLYATVEIVSFLTALLFLLSLVFLAIQSFSYGLKWHGGLIAIAIVANIALALWRDFSGEGGGTMNIESMAFILQHLIWSSSFAALFYAYRALGRRKGLL</sequence>
<evidence type="ECO:0000256" key="1">
    <source>
        <dbReference type="SAM" id="Phobius"/>
    </source>
</evidence>
<feature type="transmembrane region" description="Helical" evidence="1">
    <location>
        <begin position="16"/>
        <end position="34"/>
    </location>
</feature>
<feature type="transmembrane region" description="Helical" evidence="1">
    <location>
        <begin position="108"/>
        <end position="127"/>
    </location>
</feature>
<feature type="transmembrane region" description="Helical" evidence="1">
    <location>
        <begin position="163"/>
        <end position="181"/>
    </location>
</feature>
<evidence type="ECO:0000313" key="3">
    <source>
        <dbReference type="Proteomes" id="UP000265875"/>
    </source>
</evidence>
<gene>
    <name evidence="2" type="ORF">D0894_08480</name>
</gene>
<organism evidence="2 3">
    <name type="scientific">Pseudomonas monteilii</name>
    <dbReference type="NCBI Taxonomy" id="76759"/>
    <lineage>
        <taxon>Bacteria</taxon>
        <taxon>Pseudomonadati</taxon>
        <taxon>Pseudomonadota</taxon>
        <taxon>Gammaproteobacteria</taxon>
        <taxon>Pseudomonadales</taxon>
        <taxon>Pseudomonadaceae</taxon>
        <taxon>Pseudomonas</taxon>
    </lineage>
</organism>
<feature type="transmembrane region" description="Helical" evidence="1">
    <location>
        <begin position="78"/>
        <end position="96"/>
    </location>
</feature>
<reference evidence="2 3" key="1">
    <citation type="submission" date="2018-08" db="EMBL/GenBank/DDBJ databases">
        <title>Draft genome sequence of the cyanotroph, Pseudomonas monteilii BCN3.</title>
        <authorList>
            <person name="Jones L.B."/>
            <person name="Kunz D.A."/>
        </authorList>
    </citation>
    <scope>NUCLEOTIDE SEQUENCE [LARGE SCALE GENOMIC DNA]</scope>
    <source>
        <strain evidence="2 3">BCN3</strain>
    </source>
</reference>
<feature type="transmembrane region" description="Helical" evidence="1">
    <location>
        <begin position="46"/>
        <end position="66"/>
    </location>
</feature>
<keyword evidence="1" id="KW-0472">Membrane</keyword>
<protein>
    <submittedName>
        <fullName evidence="2">Uncharacterized protein</fullName>
    </submittedName>
</protein>
<comment type="caution">
    <text evidence="2">The sequence shown here is derived from an EMBL/GenBank/DDBJ whole genome shotgun (WGS) entry which is preliminary data.</text>
</comment>
<feature type="transmembrane region" description="Helical" evidence="1">
    <location>
        <begin position="193"/>
        <end position="214"/>
    </location>
</feature>